<dbReference type="Gene3D" id="1.50.10.10">
    <property type="match status" value="1"/>
</dbReference>
<dbReference type="OrthoDB" id="106887at2"/>
<reference evidence="3" key="1">
    <citation type="journal article" date="2014" name="Int. J. Syst. Evol. Microbiol.">
        <title>Complete genome of a new Firmicutes species belonging to the dominant human colonic microbiota ('Ruminococcus bicirculans') reveals two chromosomes and a selective capacity to utilize plant glucans.</title>
        <authorList>
            <consortium name="NISC Comparative Sequencing Program"/>
            <person name="Wegmann U."/>
            <person name="Louis P."/>
            <person name="Goesmann A."/>
            <person name="Henrissat B."/>
            <person name="Duncan S.H."/>
            <person name="Flint H.J."/>
        </authorList>
    </citation>
    <scope>NUCLEOTIDE SEQUENCE</scope>
    <source>
        <strain evidence="3">CGMCC 1.12707</strain>
    </source>
</reference>
<dbReference type="EMBL" id="BMFL01000010">
    <property type="protein sequence ID" value="GGE99191.1"/>
    <property type="molecule type" value="Genomic_DNA"/>
</dbReference>
<gene>
    <name evidence="3" type="primary">treA</name>
    <name evidence="3" type="ORF">GCM10010984_15950</name>
    <name evidence="4" type="ORF">SAMN05443634_102309</name>
</gene>
<keyword evidence="1" id="KW-0378">Hydrolase</keyword>
<dbReference type="PROSITE" id="PS00928">
    <property type="entry name" value="TREHALASE_2"/>
    <property type="match status" value="1"/>
</dbReference>
<accession>A0A1M6UCI1</accession>
<dbReference type="PANTHER" id="PTHR23403:SF1">
    <property type="entry name" value="TREHALASE"/>
    <property type="match status" value="1"/>
</dbReference>
<dbReference type="InterPro" id="IPR008928">
    <property type="entry name" value="6-hairpin_glycosidase_sf"/>
</dbReference>
<reference evidence="3" key="5">
    <citation type="submission" date="2024-05" db="EMBL/GenBank/DDBJ databases">
        <authorList>
            <person name="Sun Q."/>
            <person name="Zhou Y."/>
        </authorList>
    </citation>
    <scope>NUCLEOTIDE SEQUENCE</scope>
    <source>
        <strain evidence="3">CGMCC 1.12707</strain>
    </source>
</reference>
<keyword evidence="2" id="KW-0326">Glycosidase</keyword>
<evidence type="ECO:0000313" key="5">
    <source>
        <dbReference type="Proteomes" id="UP000184120"/>
    </source>
</evidence>
<dbReference type="SUPFAM" id="SSF48208">
    <property type="entry name" value="Six-hairpin glycosidases"/>
    <property type="match status" value="1"/>
</dbReference>
<dbReference type="PRINTS" id="PR00744">
    <property type="entry name" value="GLHYDRLASE37"/>
</dbReference>
<dbReference type="InterPro" id="IPR001661">
    <property type="entry name" value="Glyco_hydro_37"/>
</dbReference>
<dbReference type="GO" id="GO:0004555">
    <property type="term" value="F:alpha,alpha-trehalase activity"/>
    <property type="evidence" value="ECO:0007669"/>
    <property type="project" value="InterPro"/>
</dbReference>
<dbReference type="Proteomes" id="UP000650994">
    <property type="component" value="Unassembled WGS sequence"/>
</dbReference>
<evidence type="ECO:0000313" key="6">
    <source>
        <dbReference type="Proteomes" id="UP000650994"/>
    </source>
</evidence>
<evidence type="ECO:0000313" key="4">
    <source>
        <dbReference type="EMBL" id="SHK66871.1"/>
    </source>
</evidence>
<dbReference type="PANTHER" id="PTHR23403">
    <property type="entry name" value="TREHALASE"/>
    <property type="match status" value="1"/>
</dbReference>
<dbReference type="Proteomes" id="UP000184120">
    <property type="component" value="Unassembled WGS sequence"/>
</dbReference>
<evidence type="ECO:0000313" key="3">
    <source>
        <dbReference type="EMBL" id="GGE99191.1"/>
    </source>
</evidence>
<dbReference type="AlphaFoldDB" id="A0A1M6UCI1"/>
<dbReference type="GO" id="GO:0005993">
    <property type="term" value="P:trehalose catabolic process"/>
    <property type="evidence" value="ECO:0007669"/>
    <property type="project" value="TreeGrafter"/>
</dbReference>
<reference evidence="4" key="3">
    <citation type="submission" date="2016-11" db="EMBL/GenBank/DDBJ databases">
        <authorList>
            <person name="Jaros S."/>
            <person name="Januszkiewicz K."/>
            <person name="Wedrychowicz H."/>
        </authorList>
    </citation>
    <scope>NUCLEOTIDE SEQUENCE [LARGE SCALE GENOMIC DNA]</scope>
    <source>
        <strain evidence="4">DSM 27989</strain>
    </source>
</reference>
<name>A0A1M6UCI1_9FLAO</name>
<reference evidence="6" key="4">
    <citation type="journal article" date="2019" name="Int. J. Syst. Evol. Microbiol.">
        <title>The Global Catalogue of Microorganisms (GCM) 10K type strain sequencing project: providing services to taxonomists for standard genome sequencing and annotation.</title>
        <authorList>
            <consortium name="The Broad Institute Genomics Platform"/>
            <consortium name="The Broad Institute Genome Sequencing Center for Infectious Disease"/>
            <person name="Wu L."/>
            <person name="Ma J."/>
        </authorList>
    </citation>
    <scope>NUCLEOTIDE SEQUENCE [LARGE SCALE GENOMIC DNA]</scope>
    <source>
        <strain evidence="6">CGMCC 1.12707</strain>
    </source>
</reference>
<sequence>MNKQLHLEAIESLFDEVQRQKIFEDQKMMTDAIPRYLVQEIMSKYEEEKTKETFNLKEFILHYFDFPTTNQSYQKNENLSIEDHIEKLWDHLTKTSKEDIGTLLQLPKPYIVPGGRFNEFFYWDSFFIMLGLKESGRVEMMRNIVDNCAYLIHKFGFVPNASRTYFLSRSQPPYFSLMLQLLADTVDDKTLLIEFFPTLEKEYNFWMNGEQEIANNQAINRVVKLEDGTILNRYYDAKNQPRPESYWIDVMDNEKSDKNDFYRNIRAACESGWDFSSRWFADPSKIETIEKLNILPVDLNCLLWNTENLLSEIIQIIDSKSPKIKYYQERANKRKTAIQNYFWNDDKGIYVDYNFSKKSQTSSEHVGMLYPLLFKLAENSEADKVRNFIENNILHKGGLVTTTKESKQQWDFPNAWAPFQWLGYQAFEEYNYKDTSLQIAENWCTLVEKTYNETGKLMEKYNAVDLNVLAGGGEYPNQDGFGWTNGVYLFLKNKLNS</sequence>
<dbReference type="InterPro" id="IPR012341">
    <property type="entry name" value="6hp_glycosidase-like_sf"/>
</dbReference>
<dbReference type="EMBL" id="FRBH01000002">
    <property type="protein sequence ID" value="SHK66871.1"/>
    <property type="molecule type" value="Genomic_DNA"/>
</dbReference>
<protein>
    <submittedName>
        <fullName evidence="4">Alpha,alpha-trehalase</fullName>
    </submittedName>
    <submittedName>
        <fullName evidence="3">Periplasmic trehalase</fullName>
    </submittedName>
</protein>
<dbReference type="InterPro" id="IPR018232">
    <property type="entry name" value="Glyco_hydro_37_CS"/>
</dbReference>
<dbReference type="Pfam" id="PF01204">
    <property type="entry name" value="Trehalase"/>
    <property type="match status" value="1"/>
</dbReference>
<evidence type="ECO:0000256" key="1">
    <source>
        <dbReference type="ARBA" id="ARBA00022801"/>
    </source>
</evidence>
<dbReference type="RefSeq" id="WP_072929781.1">
    <property type="nucleotide sequence ID" value="NZ_BMFL01000010.1"/>
</dbReference>
<proteinExistence type="predicted"/>
<evidence type="ECO:0000256" key="2">
    <source>
        <dbReference type="ARBA" id="ARBA00023295"/>
    </source>
</evidence>
<dbReference type="STRING" id="1434701.SAMN05443634_102309"/>
<keyword evidence="6" id="KW-1185">Reference proteome</keyword>
<organism evidence="4 5">
    <name type="scientific">Chishuiella changwenlii</name>
    <dbReference type="NCBI Taxonomy" id="1434701"/>
    <lineage>
        <taxon>Bacteria</taxon>
        <taxon>Pseudomonadati</taxon>
        <taxon>Bacteroidota</taxon>
        <taxon>Flavobacteriia</taxon>
        <taxon>Flavobacteriales</taxon>
        <taxon>Weeksellaceae</taxon>
        <taxon>Chishuiella</taxon>
    </lineage>
</organism>
<reference evidence="5" key="2">
    <citation type="submission" date="2016-11" db="EMBL/GenBank/DDBJ databases">
        <authorList>
            <person name="Varghese N."/>
            <person name="Submissions S."/>
        </authorList>
    </citation>
    <scope>NUCLEOTIDE SEQUENCE [LARGE SCALE GENOMIC DNA]</scope>
    <source>
        <strain evidence="5">DSM 27989</strain>
    </source>
</reference>